<dbReference type="GO" id="GO:0016787">
    <property type="term" value="F:hydrolase activity"/>
    <property type="evidence" value="ECO:0007669"/>
    <property type="project" value="UniProtKB-KW"/>
</dbReference>
<evidence type="ECO:0000256" key="3">
    <source>
        <dbReference type="ARBA" id="ARBA00022759"/>
    </source>
</evidence>
<dbReference type="Pfam" id="PF01541">
    <property type="entry name" value="GIY-YIG"/>
    <property type="match status" value="1"/>
</dbReference>
<dbReference type="InterPro" id="IPR003647">
    <property type="entry name" value="Intron_nuc_1_rpt"/>
</dbReference>
<dbReference type="EMBL" id="AF404306">
    <property type="protein sequence ID" value="AAK84293.1"/>
    <property type="molecule type" value="Genomic_DNA"/>
</dbReference>
<dbReference type="RefSeq" id="NP_150363.1">
    <property type="nucleotide sequence ID" value="NC_003053.1"/>
</dbReference>
<proteinExistence type="predicted"/>
<dbReference type="GO" id="GO:0003677">
    <property type="term" value="F:DNA binding"/>
    <property type="evidence" value="ECO:0007669"/>
    <property type="project" value="InterPro"/>
</dbReference>
<dbReference type="InterPro" id="IPR003611">
    <property type="entry name" value="NUMOD3"/>
</dbReference>
<dbReference type="AlphaFoldDB" id="Q950L5"/>
<dbReference type="SMART" id="SM00497">
    <property type="entry name" value="IENR1"/>
    <property type="match status" value="1"/>
</dbReference>
<sequence>MNKSGIYKITYLPIKSFFYIGSSKNLGKRFKYHYYITKKSSTFLGLFLAIFGRENFSITVIEVCNKDKLESRENYYFKIFHPLLNILTEAKKNASRENFGISPITKLKISKSLMGKKHSLETRIKMSKNRSGINHHYYNKSLSKVTLDAAAEVLGIKIYVYDAKTLTLVNNKPFRSFRETEKNMPIGRKTIQKKLDTGKPFKGFYYYTKSIK</sequence>
<keyword evidence="3" id="KW-0255">Endonuclease</keyword>
<dbReference type="InterPro" id="IPR006350">
    <property type="entry name" value="Intron_endoG1"/>
</dbReference>
<dbReference type="SUPFAM" id="SSF64496">
    <property type="entry name" value="DNA-binding domain of intron-encoded endonucleases"/>
    <property type="match status" value="1"/>
</dbReference>
<dbReference type="PROSITE" id="PS50164">
    <property type="entry name" value="GIY_YIG"/>
    <property type="match status" value="1"/>
</dbReference>
<accession>Q950L5</accession>
<dbReference type="SMART" id="SM00465">
    <property type="entry name" value="GIYc"/>
    <property type="match status" value="1"/>
</dbReference>
<dbReference type="InterPro" id="IPR000305">
    <property type="entry name" value="GIY-YIG_endonuc"/>
</dbReference>
<gene>
    <name evidence="6" type="primary">orf212</name>
</gene>
<dbReference type="NCBIfam" id="TIGR01453">
    <property type="entry name" value="grpIintron_endo"/>
    <property type="match status" value="1"/>
</dbReference>
<dbReference type="SUPFAM" id="SSF82771">
    <property type="entry name" value="GIY-YIG endonuclease"/>
    <property type="match status" value="1"/>
</dbReference>
<evidence type="ECO:0000256" key="2">
    <source>
        <dbReference type="ARBA" id="ARBA00022722"/>
    </source>
</evidence>
<dbReference type="InterPro" id="IPR035901">
    <property type="entry name" value="GIY-YIG_endonuc_sf"/>
</dbReference>
<protein>
    <submittedName>
        <fullName evidence="6">Orf212</fullName>
    </submittedName>
</protein>
<reference evidence="6" key="1">
    <citation type="submission" date="2001-07" db="EMBL/GenBank/DDBJ databases">
        <authorList>
            <person name="Lang F.B.F."/>
        </authorList>
    </citation>
    <scope>NUCLEOTIDE SEQUENCE</scope>
    <source>
        <strain evidence="6">136</strain>
    </source>
</reference>
<organism evidence="6">
    <name type="scientific">Rhizophydium sp. 136</name>
    <dbReference type="NCBI Taxonomy" id="60187"/>
    <lineage>
        <taxon>Eukaryota</taxon>
        <taxon>Fungi</taxon>
        <taxon>Fungi incertae sedis</taxon>
        <taxon>Chytridiomycota</taxon>
        <taxon>Chytridiomycota incertae sedis</taxon>
        <taxon>Chytridiomycetes</taxon>
        <taxon>Rhizophydiales</taxon>
        <taxon>Rhizophydiaceae</taxon>
        <taxon>Rhizophydium</taxon>
    </lineage>
</organism>
<evidence type="ECO:0000259" key="5">
    <source>
        <dbReference type="PROSITE" id="PS50164"/>
    </source>
</evidence>
<evidence type="ECO:0000313" key="6">
    <source>
        <dbReference type="EMBL" id="AAK84293.1"/>
    </source>
</evidence>
<keyword evidence="4" id="KW-0378">Hydrolase</keyword>
<name>Q950L5_9FUNG</name>
<keyword evidence="6" id="KW-0496">Mitochondrion</keyword>
<feature type="domain" description="GIY-YIG" evidence="5">
    <location>
        <begin position="2"/>
        <end position="86"/>
    </location>
</feature>
<dbReference type="Pfam" id="PF07460">
    <property type="entry name" value="NUMOD3"/>
    <property type="match status" value="1"/>
</dbReference>
<keyword evidence="2" id="KW-0540">Nuclease</keyword>
<reference evidence="6" key="2">
    <citation type="journal article" date="2002" name="Mol. Biol. Evol.">
        <title>Hyaloraphidium curvatum: a linear mitochondrial genome, tRNA editing, and an evolutionary link to lower fungi.</title>
        <authorList>
            <person name="Forget L."/>
            <person name="Ustinova J."/>
            <person name="Wang Z."/>
            <person name="Huss V.A."/>
            <person name="Franz Lang B."/>
        </authorList>
    </citation>
    <scope>NUCLEOTIDE SEQUENCE</scope>
    <source>
        <strain evidence="6">136</strain>
    </source>
</reference>
<dbReference type="GO" id="GO:0004519">
    <property type="term" value="F:endonuclease activity"/>
    <property type="evidence" value="ECO:0007669"/>
    <property type="project" value="UniProtKB-KW"/>
</dbReference>
<dbReference type="GeneID" id="803681"/>
<evidence type="ECO:0000256" key="4">
    <source>
        <dbReference type="ARBA" id="ARBA00022801"/>
    </source>
</evidence>
<geneLocation type="mitochondrion" evidence="6"/>
<evidence type="ECO:0000256" key="1">
    <source>
        <dbReference type="ARBA" id="ARBA00010045"/>
    </source>
</evidence>
<dbReference type="Gene3D" id="3.40.1440.10">
    <property type="entry name" value="GIY-YIG endonuclease"/>
    <property type="match status" value="1"/>
</dbReference>
<comment type="similarity">
    <text evidence="1">To endonucleases of group I introns of fungi and phage.</text>
</comment>